<evidence type="ECO:0000313" key="2">
    <source>
        <dbReference type="EMBL" id="OAD78750.1"/>
    </source>
</evidence>
<dbReference type="VEuPathDB" id="FungiDB:PHYBLDRAFT_103163"/>
<feature type="non-terminal residue" evidence="2">
    <location>
        <position position="1"/>
    </location>
</feature>
<dbReference type="OrthoDB" id="10017054at2759"/>
<feature type="domain" description="Calponin-homology (CH)" evidence="1">
    <location>
        <begin position="1"/>
        <end position="114"/>
    </location>
</feature>
<dbReference type="Gene3D" id="1.10.418.10">
    <property type="entry name" value="Calponin-like domain"/>
    <property type="match status" value="1"/>
</dbReference>
<dbReference type="Proteomes" id="UP000077315">
    <property type="component" value="Unassembled WGS sequence"/>
</dbReference>
<dbReference type="PANTHER" id="PTHR11915">
    <property type="entry name" value="SPECTRIN/FILAMIN RELATED CYTOSKELETAL PROTEIN"/>
    <property type="match status" value="1"/>
</dbReference>
<dbReference type="SUPFAM" id="SSF47576">
    <property type="entry name" value="Calponin-homology domain, CH-domain"/>
    <property type="match status" value="1"/>
</dbReference>
<dbReference type="Pfam" id="PF00307">
    <property type="entry name" value="CH"/>
    <property type="match status" value="1"/>
</dbReference>
<feature type="non-terminal residue" evidence="2">
    <location>
        <position position="128"/>
    </location>
</feature>
<dbReference type="PROSITE" id="PS50021">
    <property type="entry name" value="CH"/>
    <property type="match status" value="1"/>
</dbReference>
<accession>A0A163EHX2</accession>
<sequence length="128" mass="14633">SKVALLFWVRIQLEDYIAASIIPSVQDFSRSWRTGLAFCLLIHRHNPLLIPDILSRTDSQDKAVWLELLTLAFDLASSHMGISNYLEPADLIDVDHPHEPSVMMYVSEYYKVMSSAQKNESPTARQEK</sequence>
<dbReference type="InterPro" id="IPR036872">
    <property type="entry name" value="CH_dom_sf"/>
</dbReference>
<keyword evidence="3" id="KW-1185">Reference proteome</keyword>
<dbReference type="EMBL" id="KV440973">
    <property type="protein sequence ID" value="OAD78750.1"/>
    <property type="molecule type" value="Genomic_DNA"/>
</dbReference>
<reference evidence="3" key="1">
    <citation type="submission" date="2015-06" db="EMBL/GenBank/DDBJ databases">
        <title>Expansion of signal transduction pathways in fungi by whole-genome duplication.</title>
        <authorList>
            <consortium name="DOE Joint Genome Institute"/>
            <person name="Corrochano L.M."/>
            <person name="Kuo A."/>
            <person name="Marcet-Houben M."/>
            <person name="Polaino S."/>
            <person name="Salamov A."/>
            <person name="Villalobos J.M."/>
            <person name="Alvarez M.I."/>
            <person name="Avalos J."/>
            <person name="Benito E.P."/>
            <person name="Benoit I."/>
            <person name="Burger G."/>
            <person name="Camino L.P."/>
            <person name="Canovas D."/>
            <person name="Cerda-Olmedo E."/>
            <person name="Cheng J.-F."/>
            <person name="Dominguez A."/>
            <person name="Elias M."/>
            <person name="Eslava A.P."/>
            <person name="Glaser F."/>
            <person name="Grimwood J."/>
            <person name="Gutierrez G."/>
            <person name="Heitman J."/>
            <person name="Henrissat B."/>
            <person name="Iturriaga E.A."/>
            <person name="Lang B.F."/>
            <person name="Lavin J.L."/>
            <person name="Lee S."/>
            <person name="Li W."/>
            <person name="Lindquist E."/>
            <person name="Lopez-Garcia S."/>
            <person name="Luque E.M."/>
            <person name="Marcos A.T."/>
            <person name="Martin J."/>
            <person name="McCluskey K."/>
            <person name="Medina H.R."/>
            <person name="Miralles-Duran A."/>
            <person name="Miyazaki A."/>
            <person name="Munoz-Torres E."/>
            <person name="Oguiza J.A."/>
            <person name="Ohm R."/>
            <person name="Olmedo M."/>
            <person name="Orejas M."/>
            <person name="Ortiz-Castellanos L."/>
            <person name="Pisabarro A.G."/>
            <person name="Rodriguez-Romero J."/>
            <person name="Ruiz-Herrera J."/>
            <person name="Ruiz-Vazquez R."/>
            <person name="Sanz C."/>
            <person name="Schackwitz W."/>
            <person name="Schmutz J."/>
            <person name="Shahriari M."/>
            <person name="Shelest E."/>
            <person name="Silva-Franco F."/>
            <person name="Soanes D."/>
            <person name="Syed K."/>
            <person name="Tagua V.G."/>
            <person name="Talbot N.J."/>
            <person name="Thon M."/>
            <person name="De vries R.P."/>
            <person name="Wiebenga A."/>
            <person name="Yadav J.S."/>
            <person name="Braun E.L."/>
            <person name="Baker S."/>
            <person name="Garre V."/>
            <person name="Horwitz B."/>
            <person name="Torres-Martinez S."/>
            <person name="Idnurm A."/>
            <person name="Herrera-Estrella A."/>
            <person name="Gabaldon T."/>
            <person name="Grigoriev I.V."/>
        </authorList>
    </citation>
    <scope>NUCLEOTIDE SEQUENCE [LARGE SCALE GENOMIC DNA]</scope>
    <source>
        <strain evidence="3">NRRL 1555(-)</strain>
    </source>
</reference>
<evidence type="ECO:0000313" key="3">
    <source>
        <dbReference type="Proteomes" id="UP000077315"/>
    </source>
</evidence>
<dbReference type="InterPro" id="IPR001715">
    <property type="entry name" value="CH_dom"/>
</dbReference>
<dbReference type="SMART" id="SM00033">
    <property type="entry name" value="CH"/>
    <property type="match status" value="1"/>
</dbReference>
<dbReference type="InParanoid" id="A0A163EHX2"/>
<dbReference type="AlphaFoldDB" id="A0A163EHX2"/>
<evidence type="ECO:0000259" key="1">
    <source>
        <dbReference type="PROSITE" id="PS50021"/>
    </source>
</evidence>
<protein>
    <recommendedName>
        <fullName evidence="1">Calponin-homology (CH) domain-containing protein</fullName>
    </recommendedName>
</protein>
<dbReference type="RefSeq" id="XP_018296790.1">
    <property type="nucleotide sequence ID" value="XM_018427756.1"/>
</dbReference>
<organism evidence="2 3">
    <name type="scientific">Phycomyces blakesleeanus (strain ATCC 8743b / DSM 1359 / FGSC 10004 / NBRC 33097 / NRRL 1555)</name>
    <dbReference type="NCBI Taxonomy" id="763407"/>
    <lineage>
        <taxon>Eukaryota</taxon>
        <taxon>Fungi</taxon>
        <taxon>Fungi incertae sedis</taxon>
        <taxon>Mucoromycota</taxon>
        <taxon>Mucoromycotina</taxon>
        <taxon>Mucoromycetes</taxon>
        <taxon>Mucorales</taxon>
        <taxon>Phycomycetaceae</taxon>
        <taxon>Phycomyces</taxon>
    </lineage>
</organism>
<dbReference type="GeneID" id="28988662"/>
<proteinExistence type="predicted"/>
<dbReference type="STRING" id="763407.A0A163EHX2"/>
<name>A0A163EHX2_PHYB8</name>
<gene>
    <name evidence="2" type="ORF">PHYBLDRAFT_103163</name>
</gene>